<keyword evidence="16 19" id="KW-0275">Fatty acid biosynthesis</keyword>
<dbReference type="eggNOG" id="ENOG502QQSP">
    <property type="taxonomic scope" value="Eukaryota"/>
</dbReference>
<evidence type="ECO:0000256" key="19">
    <source>
        <dbReference type="RuleBase" id="RU003975"/>
    </source>
</evidence>
<evidence type="ECO:0000259" key="21">
    <source>
        <dbReference type="PROSITE" id="PS50095"/>
    </source>
</evidence>
<dbReference type="Pfam" id="PF01477">
    <property type="entry name" value="PLAT"/>
    <property type="match status" value="1"/>
</dbReference>
<dbReference type="PRINTS" id="PR00087">
    <property type="entry name" value="LIPOXYGENASE"/>
</dbReference>
<dbReference type="InterPro" id="IPR020834">
    <property type="entry name" value="LipOase_CS"/>
</dbReference>
<dbReference type="Gene3D" id="1.20.245.10">
    <property type="entry name" value="Lipoxygenase-1, Domain 5"/>
    <property type="match status" value="1"/>
</dbReference>
<dbReference type="InterPro" id="IPR000907">
    <property type="entry name" value="LipOase"/>
</dbReference>
<dbReference type="GO" id="GO:0006633">
    <property type="term" value="P:fatty acid biosynthetic process"/>
    <property type="evidence" value="ECO:0007669"/>
    <property type="project" value="UniProtKB-KW"/>
</dbReference>
<evidence type="ECO:0000256" key="18">
    <source>
        <dbReference type="RuleBase" id="RU003974"/>
    </source>
</evidence>
<dbReference type="Gene3D" id="4.10.375.10">
    <property type="entry name" value="Lipoxygenase-1, Domain 2"/>
    <property type="match status" value="1"/>
</dbReference>
<dbReference type="InterPro" id="IPR001246">
    <property type="entry name" value="LipOase_plant"/>
</dbReference>
<comment type="caution">
    <text evidence="17">Lacks conserved residue(s) required for the propagation of feature annotation.</text>
</comment>
<dbReference type="KEGG" id="egt:105951119"/>
<dbReference type="GO" id="GO:0009507">
    <property type="term" value="C:chloroplast"/>
    <property type="evidence" value="ECO:0007669"/>
    <property type="project" value="UniProtKB-SubCell"/>
</dbReference>
<evidence type="ECO:0000256" key="12">
    <source>
        <dbReference type="ARBA" id="ARBA00022964"/>
    </source>
</evidence>
<comment type="similarity">
    <text evidence="3 18">Belongs to the lipoxygenase family.</text>
</comment>
<dbReference type="GO" id="GO:0031408">
    <property type="term" value="P:oxylipin biosynthetic process"/>
    <property type="evidence" value="ECO:0007669"/>
    <property type="project" value="UniProtKB-UniRule"/>
</dbReference>
<keyword evidence="13 18" id="KW-0560">Oxidoreductase</keyword>
<dbReference type="SUPFAM" id="SSF48484">
    <property type="entry name" value="Lipoxigenase"/>
    <property type="match status" value="1"/>
</dbReference>
<feature type="compositionally biased region" description="Basic residues" evidence="20">
    <location>
        <begin position="285"/>
        <end position="297"/>
    </location>
</feature>
<comment type="pathway">
    <text evidence="19">Lipid metabolism; oxylipin biosynthesis.</text>
</comment>
<evidence type="ECO:0000256" key="6">
    <source>
        <dbReference type="ARBA" id="ARBA00022528"/>
    </source>
</evidence>
<feature type="domain" description="PLAT" evidence="21">
    <location>
        <begin position="84"/>
        <end position="217"/>
    </location>
</feature>
<dbReference type="InterPro" id="IPR027433">
    <property type="entry name" value="Lipoxygenase_dom_3"/>
</dbReference>
<dbReference type="OrthoDB" id="407298at2759"/>
<dbReference type="EC" id="1.13.11.-" evidence="19"/>
<gene>
    <name evidence="23" type="ORF">MIMGU_mgv1a001014mg</name>
</gene>
<evidence type="ECO:0000256" key="13">
    <source>
        <dbReference type="ARBA" id="ARBA00023002"/>
    </source>
</evidence>
<evidence type="ECO:0000256" key="20">
    <source>
        <dbReference type="SAM" id="MobiDB-lite"/>
    </source>
</evidence>
<evidence type="ECO:0000256" key="16">
    <source>
        <dbReference type="ARBA" id="ARBA00023160"/>
    </source>
</evidence>
<evidence type="ECO:0000256" key="5">
    <source>
        <dbReference type="ARBA" id="ARBA00022516"/>
    </source>
</evidence>
<evidence type="ECO:0000256" key="1">
    <source>
        <dbReference type="ARBA" id="ARBA00001962"/>
    </source>
</evidence>
<feature type="region of interest" description="Disordered" evidence="20">
    <location>
        <begin position="272"/>
        <end position="311"/>
    </location>
</feature>
<dbReference type="CDD" id="cd01751">
    <property type="entry name" value="PLAT_LH2"/>
    <property type="match status" value="1"/>
</dbReference>
<dbReference type="GO" id="GO:0034440">
    <property type="term" value="P:lipid oxidation"/>
    <property type="evidence" value="ECO:0000318"/>
    <property type="project" value="GO_Central"/>
</dbReference>
<protein>
    <recommendedName>
        <fullName evidence="19">Lipoxygenase</fullName>
        <ecNumber evidence="19">1.13.11.-</ecNumber>
    </recommendedName>
</protein>
<comment type="subunit">
    <text evidence="4">Monomer.</text>
</comment>
<dbReference type="OMA" id="RTHCSME"/>
<keyword evidence="10" id="KW-0276">Fatty acid metabolism</keyword>
<keyword evidence="14 18" id="KW-0408">Iron</keyword>
<reference evidence="23 24" key="1">
    <citation type="journal article" date="2013" name="Proc. Natl. Acad. Sci. U.S.A.">
        <title>Fine-scale variation in meiotic recombination in Mimulus inferred from population shotgun sequencing.</title>
        <authorList>
            <person name="Hellsten U."/>
            <person name="Wright K.M."/>
            <person name="Jenkins J."/>
            <person name="Shu S."/>
            <person name="Yuan Y."/>
            <person name="Wessler S.R."/>
            <person name="Schmutz J."/>
            <person name="Willis J.H."/>
            <person name="Rokhsar D.S."/>
        </authorList>
    </citation>
    <scope>NUCLEOTIDE SEQUENCE [LARGE SCALE GENOMIC DNA]</scope>
    <source>
        <strain evidence="24">cv. DUN x IM62</strain>
    </source>
</reference>
<dbReference type="InterPro" id="IPR036226">
    <property type="entry name" value="LipOase_C_sf"/>
</dbReference>
<dbReference type="EMBL" id="KI630171">
    <property type="protein sequence ID" value="EYU46314.1"/>
    <property type="molecule type" value="Genomic_DNA"/>
</dbReference>
<dbReference type="PRINTS" id="PR00468">
    <property type="entry name" value="PLTLPOXGNASE"/>
</dbReference>
<comment type="subcellular location">
    <subcellularLocation>
        <location evidence="2">Plastid</location>
        <location evidence="2">Chloroplast</location>
    </subcellularLocation>
</comment>
<dbReference type="FunFam" id="3.10.450.60:FF:000005">
    <property type="entry name" value="Lipoxygenase"/>
    <property type="match status" value="1"/>
</dbReference>
<evidence type="ECO:0000256" key="15">
    <source>
        <dbReference type="ARBA" id="ARBA00023098"/>
    </source>
</evidence>
<dbReference type="GO" id="GO:0016702">
    <property type="term" value="F:oxidoreductase activity, acting on single donors with incorporation of molecular oxygen, incorporation of two atoms of oxygen"/>
    <property type="evidence" value="ECO:0000318"/>
    <property type="project" value="GO_Central"/>
</dbReference>
<dbReference type="PhylomeDB" id="A0A022S1V9"/>
<dbReference type="STRING" id="4155.A0A022S1V9"/>
<dbReference type="InterPro" id="IPR001024">
    <property type="entry name" value="PLAT/LH2_dom"/>
</dbReference>
<dbReference type="PROSITE" id="PS00081">
    <property type="entry name" value="LIPOXYGENASE_2"/>
    <property type="match status" value="1"/>
</dbReference>
<evidence type="ECO:0000313" key="24">
    <source>
        <dbReference type="Proteomes" id="UP000030748"/>
    </source>
</evidence>
<evidence type="ECO:0000256" key="8">
    <source>
        <dbReference type="ARBA" id="ARBA00022723"/>
    </source>
</evidence>
<dbReference type="InterPro" id="IPR020833">
    <property type="entry name" value="LipOase_Fe_BS"/>
</dbReference>
<evidence type="ECO:0000313" key="23">
    <source>
        <dbReference type="EMBL" id="EYU46314.1"/>
    </source>
</evidence>
<keyword evidence="8 18" id="KW-0479">Metal-binding</keyword>
<keyword evidence="11" id="KW-0809">Transit peptide</keyword>
<dbReference type="PROSITE" id="PS50095">
    <property type="entry name" value="PLAT"/>
    <property type="match status" value="1"/>
</dbReference>
<evidence type="ECO:0000256" key="2">
    <source>
        <dbReference type="ARBA" id="ARBA00004229"/>
    </source>
</evidence>
<evidence type="ECO:0000256" key="7">
    <source>
        <dbReference type="ARBA" id="ARBA00022640"/>
    </source>
</evidence>
<dbReference type="GO" id="GO:0046872">
    <property type="term" value="F:metal ion binding"/>
    <property type="evidence" value="ECO:0007669"/>
    <property type="project" value="UniProtKB-UniRule"/>
</dbReference>
<dbReference type="FunFam" id="1.20.245.10:FF:000002">
    <property type="entry name" value="Lipoxygenase"/>
    <property type="match status" value="1"/>
</dbReference>
<evidence type="ECO:0000256" key="3">
    <source>
        <dbReference type="ARBA" id="ARBA00009419"/>
    </source>
</evidence>
<dbReference type="Proteomes" id="UP000030748">
    <property type="component" value="Unassembled WGS sequence"/>
</dbReference>
<keyword evidence="7" id="KW-0934">Plastid</keyword>
<keyword evidence="5 19" id="KW-0444">Lipid biosynthesis</keyword>
<dbReference type="InterPro" id="IPR013819">
    <property type="entry name" value="LipOase_C"/>
</dbReference>
<dbReference type="GO" id="GO:0016165">
    <property type="term" value="F:linoleate 13S-lipoxygenase activity"/>
    <property type="evidence" value="ECO:0007669"/>
    <property type="project" value="UniProtKB-ARBA"/>
</dbReference>
<keyword evidence="6" id="KW-0150">Chloroplast</keyword>
<feature type="domain" description="Lipoxygenase" evidence="22">
    <location>
        <begin position="221"/>
        <end position="912"/>
    </location>
</feature>
<dbReference type="PROSITE" id="PS00711">
    <property type="entry name" value="LIPOXYGENASE_1"/>
    <property type="match status" value="1"/>
</dbReference>
<comment type="cofactor">
    <cofactor evidence="1 18">
        <name>Fe cation</name>
        <dbReference type="ChEBI" id="CHEBI:24875"/>
    </cofactor>
</comment>
<evidence type="ECO:0000256" key="17">
    <source>
        <dbReference type="PROSITE-ProRule" id="PRU00152"/>
    </source>
</evidence>
<sequence>MMKHNFNKSHSTIQNLLSVPKPLFSGAAAAAFSLPIARKNTSTTINTKKSKKSNGVLWRHCGGTRVKAILTTATAAKSTTTLKAKVTVLETLGGALSHLGSRVIDDVMDLLGKTILLELVASELDPQSGLEKTTIKSYAHNSGHNNNEYYYETSFEVHEDFGEIGAVLIENEHHREMFVKNIVFSGFSTTTNDSVEVTCNSWIHPKSDNPDEKRIFFWNKSYLPSQTPTALRRYRQKELEILRGDGRGERKTADRIYDYDFYNDLGDPDSDVDLSRPVLGGPHRPYPRRCRTGRPRTKKDPSSESRSSSVYVPRDEAFSEVKTESFATKAVYSVLHALIPSMKSQIMNTDTDIGFPYFTAIDTLFNEGIELPNDSTTGSLASIMPRLVKTISEKCFLRFETPQFVNRDKFAWFRDAEFARQTLAGVNPCCIKLVTEWPLKSKLDPAVYGPAESAITKELIEQEIGGFTTVDEALKQKKFFVLDYHDVLLPFVNKVRELQGTTLYGSRTLFYLTPADTLRPLAIELTRPPVDGKPQWKQVFHPTWDATGVWLWRLAKAHVLAHDSGFHQLVSHWLRTHCCTEPYVIATNRQLSAMHPIYRLLHPHLRYTMEINALAREALINANGAIENSFSPGKYSIELSSVAYDQLWQFNLEALPADLINRGMAVEDPTAPHGLKLTIEDYPYASDGLLLWDAIKQWVTDYVAYYYQEPSLVQSDNELQAWWTEIRTVGHGDKKIGWPELKTPDDLIGILTTIIWVASGHHAAVNFGQFDFGAYFPNRPTIARTQMPTEEPKDEEKKQFLEKPEEFLLKCFPSQHQAATVMAIIDVLSNHSPDEEYIGEQIQPYWADDKVIKASFERFHGQLNVIAGIIDARNADTNMKNRAGAGVMPYELLKPYSEPGVTGKGIPNSVSI</sequence>
<accession>A0A022S1V9</accession>
<dbReference type="Gene3D" id="2.60.60.20">
    <property type="entry name" value="PLAT/LH2 domain"/>
    <property type="match status" value="1"/>
</dbReference>
<evidence type="ECO:0000256" key="14">
    <source>
        <dbReference type="ARBA" id="ARBA00023004"/>
    </source>
</evidence>
<organism evidence="23 24">
    <name type="scientific">Erythranthe guttata</name>
    <name type="common">Yellow monkey flower</name>
    <name type="synonym">Mimulus guttatus</name>
    <dbReference type="NCBI Taxonomy" id="4155"/>
    <lineage>
        <taxon>Eukaryota</taxon>
        <taxon>Viridiplantae</taxon>
        <taxon>Streptophyta</taxon>
        <taxon>Embryophyta</taxon>
        <taxon>Tracheophyta</taxon>
        <taxon>Spermatophyta</taxon>
        <taxon>Magnoliopsida</taxon>
        <taxon>eudicotyledons</taxon>
        <taxon>Gunneridae</taxon>
        <taxon>Pentapetalae</taxon>
        <taxon>asterids</taxon>
        <taxon>lamiids</taxon>
        <taxon>Lamiales</taxon>
        <taxon>Phrymaceae</taxon>
        <taxon>Erythranthe</taxon>
    </lineage>
</organism>
<dbReference type="AlphaFoldDB" id="A0A022S1V9"/>
<dbReference type="InterPro" id="IPR036392">
    <property type="entry name" value="PLAT/LH2_dom_sf"/>
</dbReference>
<evidence type="ECO:0000256" key="9">
    <source>
        <dbReference type="ARBA" id="ARBA00022767"/>
    </source>
</evidence>
<name>A0A022S1V9_ERYGU</name>
<evidence type="ECO:0000259" key="22">
    <source>
        <dbReference type="PROSITE" id="PS51393"/>
    </source>
</evidence>
<dbReference type="FunFam" id="4.10.375.10:FF:000001">
    <property type="entry name" value="Lipoxygenase"/>
    <property type="match status" value="1"/>
</dbReference>
<dbReference type="Gene3D" id="4.10.372.10">
    <property type="entry name" value="Lipoxygenase-1, Domain 3"/>
    <property type="match status" value="1"/>
</dbReference>
<dbReference type="SMART" id="SM00308">
    <property type="entry name" value="LH2"/>
    <property type="match status" value="1"/>
</dbReference>
<dbReference type="Pfam" id="PF00305">
    <property type="entry name" value="Lipoxygenase"/>
    <property type="match status" value="1"/>
</dbReference>
<dbReference type="InterPro" id="IPR042057">
    <property type="entry name" value="Lipoxy_PLAT/LH2"/>
</dbReference>
<keyword evidence="15" id="KW-0443">Lipid metabolism</keyword>
<dbReference type="PROSITE" id="PS51393">
    <property type="entry name" value="LIPOXYGENASE_3"/>
    <property type="match status" value="1"/>
</dbReference>
<keyword evidence="12 18" id="KW-0223">Dioxygenase</keyword>
<evidence type="ECO:0000256" key="4">
    <source>
        <dbReference type="ARBA" id="ARBA00011245"/>
    </source>
</evidence>
<comment type="function">
    <text evidence="19">Plant lipoxygenase may be involved in a number of diverse aspects of plant physiology including growth and development, pest resistance, and senescence or responses to wounding.</text>
</comment>
<keyword evidence="24" id="KW-1185">Reference proteome</keyword>
<dbReference type="UniPathway" id="UPA00382"/>
<dbReference type="SUPFAM" id="SSF49723">
    <property type="entry name" value="Lipase/lipooxygenase domain (PLAT/LH2 domain)"/>
    <property type="match status" value="1"/>
</dbReference>
<evidence type="ECO:0000256" key="11">
    <source>
        <dbReference type="ARBA" id="ARBA00022946"/>
    </source>
</evidence>
<dbReference type="PANTHER" id="PTHR11771">
    <property type="entry name" value="LIPOXYGENASE"/>
    <property type="match status" value="1"/>
</dbReference>
<keyword evidence="9 19" id="KW-0925">Oxylipin biosynthesis</keyword>
<dbReference type="Gene3D" id="3.10.450.60">
    <property type="match status" value="1"/>
</dbReference>
<proteinExistence type="inferred from homology"/>
<evidence type="ECO:0000256" key="10">
    <source>
        <dbReference type="ARBA" id="ARBA00022832"/>
    </source>
</evidence>